<keyword evidence="1" id="KW-0732">Signal</keyword>
<feature type="chain" id="PRO_5014643357" evidence="1">
    <location>
        <begin position="30"/>
        <end position="75"/>
    </location>
</feature>
<evidence type="ECO:0000256" key="1">
    <source>
        <dbReference type="SAM" id="SignalP"/>
    </source>
</evidence>
<proteinExistence type="predicted"/>
<sequence length="75" mass="9041">MATKRKRHHWRRLVLLLLLLLLWPRRQFAPRCGRQDSVCNGTCKHTGPYRRTRSVDTGRAHLLHRQCYWYSCCCC</sequence>
<dbReference type="AlphaFoldDB" id="A0A2M4DR25"/>
<dbReference type="EMBL" id="GGFL01015818">
    <property type="protein sequence ID" value="MBW79996.1"/>
    <property type="molecule type" value="Transcribed_RNA"/>
</dbReference>
<evidence type="ECO:0000313" key="2">
    <source>
        <dbReference type="EMBL" id="MBW79996.1"/>
    </source>
</evidence>
<accession>A0A2M4DR25</accession>
<name>A0A2M4DR25_ANODA</name>
<feature type="signal peptide" evidence="1">
    <location>
        <begin position="1"/>
        <end position="29"/>
    </location>
</feature>
<reference evidence="2" key="1">
    <citation type="submission" date="2018-01" db="EMBL/GenBank/DDBJ databases">
        <title>An insight into the sialome of Amazonian anophelines.</title>
        <authorList>
            <person name="Ribeiro J.M."/>
            <person name="Scarpassa V."/>
            <person name="Calvo E."/>
        </authorList>
    </citation>
    <scope>NUCLEOTIDE SEQUENCE</scope>
</reference>
<organism evidence="2">
    <name type="scientific">Anopheles darlingi</name>
    <name type="common">Mosquito</name>
    <dbReference type="NCBI Taxonomy" id="43151"/>
    <lineage>
        <taxon>Eukaryota</taxon>
        <taxon>Metazoa</taxon>
        <taxon>Ecdysozoa</taxon>
        <taxon>Arthropoda</taxon>
        <taxon>Hexapoda</taxon>
        <taxon>Insecta</taxon>
        <taxon>Pterygota</taxon>
        <taxon>Neoptera</taxon>
        <taxon>Endopterygota</taxon>
        <taxon>Diptera</taxon>
        <taxon>Nematocera</taxon>
        <taxon>Culicoidea</taxon>
        <taxon>Culicidae</taxon>
        <taxon>Anophelinae</taxon>
        <taxon>Anopheles</taxon>
    </lineage>
</organism>
<protein>
    <submittedName>
        <fullName evidence="2">Putative secreted protein</fullName>
    </submittedName>
</protein>